<comment type="caution">
    <text evidence="2">The sequence shown here is derived from an EMBL/GenBank/DDBJ whole genome shotgun (WGS) entry which is preliminary data.</text>
</comment>
<proteinExistence type="predicted"/>
<evidence type="ECO:0008006" key="4">
    <source>
        <dbReference type="Google" id="ProtNLM"/>
    </source>
</evidence>
<feature type="transmembrane region" description="Helical" evidence="1">
    <location>
        <begin position="76"/>
        <end position="97"/>
    </location>
</feature>
<evidence type="ECO:0000313" key="2">
    <source>
        <dbReference type="EMBL" id="MDM5270712.1"/>
    </source>
</evidence>
<dbReference type="Proteomes" id="UP001169069">
    <property type="component" value="Unassembled WGS sequence"/>
</dbReference>
<evidence type="ECO:0000256" key="1">
    <source>
        <dbReference type="SAM" id="Phobius"/>
    </source>
</evidence>
<accession>A0ABT7QV94</accession>
<sequence length="143" mass="15153">MEAVQQNRLSNIGTIIGLIALGIAIFHFFLGPIEKSPTLEEYVAEKTISIKSAISSKLKGEEVVTRQERSIGTDEIVGYVVIILGFAAICFGVIGFLKKEEWKVSSVAVTIGASALIFKFAIAVAGAILLIVLIGTLLGGFGL</sequence>
<feature type="transmembrane region" description="Helical" evidence="1">
    <location>
        <begin position="12"/>
        <end position="30"/>
    </location>
</feature>
<gene>
    <name evidence="2" type="ORF">PGH07_00800</name>
</gene>
<keyword evidence="1" id="KW-0812">Transmembrane</keyword>
<organism evidence="2 3">
    <name type="scientific">Sulfurovum zhangzhouensis</name>
    <dbReference type="NCBI Taxonomy" id="3019067"/>
    <lineage>
        <taxon>Bacteria</taxon>
        <taxon>Pseudomonadati</taxon>
        <taxon>Campylobacterota</taxon>
        <taxon>Epsilonproteobacteria</taxon>
        <taxon>Campylobacterales</taxon>
        <taxon>Sulfurovaceae</taxon>
        <taxon>Sulfurovum</taxon>
    </lineage>
</organism>
<name>A0ABT7QV94_9BACT</name>
<dbReference type="EMBL" id="JAQIBD010000001">
    <property type="protein sequence ID" value="MDM5270712.1"/>
    <property type="molecule type" value="Genomic_DNA"/>
</dbReference>
<protein>
    <recommendedName>
        <fullName evidence="4">Inner membrane protein yidI</fullName>
    </recommendedName>
</protein>
<keyword evidence="3" id="KW-1185">Reference proteome</keyword>
<dbReference type="RefSeq" id="WP_289411988.1">
    <property type="nucleotide sequence ID" value="NZ_JAQIBD010000001.1"/>
</dbReference>
<evidence type="ECO:0000313" key="3">
    <source>
        <dbReference type="Proteomes" id="UP001169069"/>
    </source>
</evidence>
<keyword evidence="1" id="KW-0472">Membrane</keyword>
<keyword evidence="1" id="KW-1133">Transmembrane helix</keyword>
<feature type="transmembrane region" description="Helical" evidence="1">
    <location>
        <begin position="109"/>
        <end position="138"/>
    </location>
</feature>
<reference evidence="2" key="1">
    <citation type="submission" date="2023-01" db="EMBL/GenBank/DDBJ databases">
        <title>Sulfurovum sp. zt1-1 genome assembly.</title>
        <authorList>
            <person name="Wang J."/>
        </authorList>
    </citation>
    <scope>NUCLEOTIDE SEQUENCE</scope>
    <source>
        <strain evidence="2">Zt1-1</strain>
    </source>
</reference>